<gene>
    <name evidence="2" type="ORF">ACFLLB_14100</name>
</gene>
<accession>A0ABW1N9E4</accession>
<keyword evidence="3" id="KW-1185">Reference proteome</keyword>
<evidence type="ECO:0000313" key="3">
    <source>
        <dbReference type="Proteomes" id="UP001596115"/>
    </source>
</evidence>
<dbReference type="Proteomes" id="UP001596115">
    <property type="component" value="Unassembled WGS sequence"/>
</dbReference>
<evidence type="ECO:0000256" key="1">
    <source>
        <dbReference type="SAM" id="MobiDB-lite"/>
    </source>
</evidence>
<feature type="compositionally biased region" description="Basic and acidic residues" evidence="1">
    <location>
        <begin position="126"/>
        <end position="144"/>
    </location>
</feature>
<protein>
    <submittedName>
        <fullName evidence="2">Uncharacterized protein</fullName>
    </submittedName>
</protein>
<proteinExistence type="predicted"/>
<reference evidence="2 3" key="1">
    <citation type="submission" date="2024-09" db="EMBL/GenBank/DDBJ databases">
        <title>Whole genome analysis of Stenotrophomonas geniculata MK-1, and its biological control impact on peanut foliage fungus diseases.</title>
        <authorList>
            <person name="Ahsan T."/>
        </authorList>
    </citation>
    <scope>NUCLEOTIDE SEQUENCE [LARGE SCALE GENOMIC DNA]</scope>
    <source>
        <strain evidence="2 3">MK-1</strain>
    </source>
</reference>
<dbReference type="EMBL" id="JBHRFL010000025">
    <property type="protein sequence ID" value="MFC6070707.1"/>
    <property type="molecule type" value="Genomic_DNA"/>
</dbReference>
<sequence length="157" mass="18146">MLPSHGYQGFRAAPPPSGWVQMGESWVLWWSGRQIAQVMPAKDRDVRVHLDARKMWQTKDERAASIAQGKRYAERWCAAEAWLWDAKPSEPLEPLPGLPPTREQQQQVRRLAEAGAVELVRIKEALEPRRPPKETKPRLKDTRKAWVRAGLQQLRRV</sequence>
<evidence type="ECO:0000313" key="2">
    <source>
        <dbReference type="EMBL" id="MFC6070707.1"/>
    </source>
</evidence>
<feature type="region of interest" description="Disordered" evidence="1">
    <location>
        <begin position="126"/>
        <end position="145"/>
    </location>
</feature>
<organism evidence="2 3">
    <name type="scientific">Stenotrophomonas geniculata</name>
    <dbReference type="NCBI Taxonomy" id="86188"/>
    <lineage>
        <taxon>Bacteria</taxon>
        <taxon>Pseudomonadati</taxon>
        <taxon>Pseudomonadota</taxon>
        <taxon>Gammaproteobacteria</taxon>
        <taxon>Lysobacterales</taxon>
        <taxon>Lysobacteraceae</taxon>
        <taxon>Stenotrophomonas</taxon>
    </lineage>
</organism>
<dbReference type="RefSeq" id="WP_049454807.1">
    <property type="nucleotide sequence ID" value="NZ_JAWISR010000010.1"/>
</dbReference>
<comment type="caution">
    <text evidence="2">The sequence shown here is derived from an EMBL/GenBank/DDBJ whole genome shotgun (WGS) entry which is preliminary data.</text>
</comment>
<name>A0ABW1N9E4_9GAMM</name>